<proteinExistence type="inferred from homology"/>
<evidence type="ECO:0000256" key="6">
    <source>
        <dbReference type="ARBA" id="ARBA00023015"/>
    </source>
</evidence>
<feature type="compositionally biased region" description="Basic and acidic residues" evidence="9">
    <location>
        <begin position="581"/>
        <end position="590"/>
    </location>
</feature>
<evidence type="ECO:0000256" key="5">
    <source>
        <dbReference type="ARBA" id="ARBA00022729"/>
    </source>
</evidence>
<dbReference type="Proteomes" id="UP001085076">
    <property type="component" value="Miscellaneous, Linkage group lg03"/>
</dbReference>
<dbReference type="AlphaFoldDB" id="A0A9D5HKD3"/>
<reference evidence="13" key="1">
    <citation type="submission" date="2021-03" db="EMBL/GenBank/DDBJ databases">
        <authorList>
            <person name="Li Z."/>
            <person name="Yang C."/>
        </authorList>
    </citation>
    <scope>NUCLEOTIDE SEQUENCE</scope>
    <source>
        <strain evidence="13">Dzin_1.0</strain>
        <tissue evidence="13">Leaf</tissue>
    </source>
</reference>
<dbReference type="InterPro" id="IPR032861">
    <property type="entry name" value="TAXi_N"/>
</dbReference>
<evidence type="ECO:0008006" key="15">
    <source>
        <dbReference type="Google" id="ProtNLM"/>
    </source>
</evidence>
<dbReference type="GO" id="GO:0006508">
    <property type="term" value="P:proteolysis"/>
    <property type="evidence" value="ECO:0007669"/>
    <property type="project" value="InterPro"/>
</dbReference>
<evidence type="ECO:0000256" key="9">
    <source>
        <dbReference type="SAM" id="MobiDB-lite"/>
    </source>
</evidence>
<dbReference type="PANTHER" id="PTHR47965">
    <property type="entry name" value="ASPARTYL PROTEASE-RELATED"/>
    <property type="match status" value="1"/>
</dbReference>
<evidence type="ECO:0000256" key="4">
    <source>
        <dbReference type="ARBA" id="ARBA00022525"/>
    </source>
</evidence>
<dbReference type="PROSITE" id="PS51257">
    <property type="entry name" value="PROKAR_LIPOPROTEIN"/>
    <property type="match status" value="1"/>
</dbReference>
<evidence type="ECO:0000256" key="3">
    <source>
        <dbReference type="ARBA" id="ARBA00007447"/>
    </source>
</evidence>
<name>A0A9D5HKD3_9LILI</name>
<evidence type="ECO:0000256" key="1">
    <source>
        <dbReference type="ARBA" id="ARBA00004239"/>
    </source>
</evidence>
<dbReference type="InterPro" id="IPR033121">
    <property type="entry name" value="PEPTIDASE_A1"/>
</dbReference>
<dbReference type="Pfam" id="PF00010">
    <property type="entry name" value="HLH"/>
    <property type="match status" value="1"/>
</dbReference>
<dbReference type="InterPro" id="IPR032799">
    <property type="entry name" value="TAXi_C"/>
</dbReference>
<keyword evidence="14" id="KW-1185">Reference proteome</keyword>
<keyword evidence="7" id="KW-0804">Transcription</keyword>
<feature type="region of interest" description="Disordered" evidence="9">
    <location>
        <begin position="581"/>
        <end position="605"/>
    </location>
</feature>
<dbReference type="InterPro" id="IPR011598">
    <property type="entry name" value="bHLH_dom"/>
</dbReference>
<keyword evidence="5 10" id="KW-0732">Signal</keyword>
<keyword evidence="8" id="KW-1015">Disulfide bond</keyword>
<sequence>MTKPLTTLTTLILVPVLVLLLSCQPPTSISSPLPLLSPISKDPTTLHYTTPIHLPPCPNPIHLLFHLGSHSSWLHCPSNHSFTSTLTPLPCPSSLCFSCSHNTCSLLSENPLSHHSTHTPALQTTLSLPSTTGHHPGPFIPLPHHLFSCSPSSLHKGLPKSSSGLLSLGLSNSSFPSQLSSSLSLPNTLSFCLSGSPSAPGVAFFGSPGPFFFLPLPNLDISSSLSYTPLLPFPDSLHNTEYYINVTAIRVNGNPLPLNPSLFSGGTKLSTVQPYTTMQTSIYSAFVKAFMDEAAKMNLRLTAPVKPFTVCYSAHDVRASFTGPIVPEVDLVLHGDDDDVVWRMFGVNSMVWMEMGASMCLAFIDGGHKLGGGAASIVVGGHQMEDVLVQLDLEGMKLGFSSSLLANGTSCSNFNFTASKSLEERGVRVCETVSTEEKAIRAFIHCSHLSLYSISNPHLSAMRPEFSCKSGPKRRMLNALGDAEGGVGSETPTTLKRFIYKKVHRQEISSTHISPRPLRLIPREVKPVDMGTGRKTEAASNFSKKSIVSMEGCSLSSIGGKSLSMSKNDENGILALVPIEEKPGGQKYDSDESGSEVNTPSKETKARAAIRDKLRRSKINEGIKALENSMPVSEKRSRESVLDDVIDYIKFLKLQLKLLSQNRLGGEATSFPFVQLEGYGHYLLHPQMSNEPLEEVMGQMLELNIQAANELLESKGLTILPWDMAYALLSTM</sequence>
<evidence type="ECO:0000313" key="13">
    <source>
        <dbReference type="EMBL" id="KAJ0979623.1"/>
    </source>
</evidence>
<dbReference type="PROSITE" id="PS51767">
    <property type="entry name" value="PEPTIDASE_A1"/>
    <property type="match status" value="1"/>
</dbReference>
<dbReference type="GO" id="GO:0046983">
    <property type="term" value="F:protein dimerization activity"/>
    <property type="evidence" value="ECO:0007669"/>
    <property type="project" value="InterPro"/>
</dbReference>
<dbReference type="PANTHER" id="PTHR47965:SF6">
    <property type="entry name" value="ASPARTIC PROTEINASE GIP1-RELATED"/>
    <property type="match status" value="1"/>
</dbReference>
<dbReference type="Gene3D" id="4.10.280.10">
    <property type="entry name" value="Helix-loop-helix DNA-binding domain"/>
    <property type="match status" value="1"/>
</dbReference>
<organism evidence="13 14">
    <name type="scientific">Dioscorea zingiberensis</name>
    <dbReference type="NCBI Taxonomy" id="325984"/>
    <lineage>
        <taxon>Eukaryota</taxon>
        <taxon>Viridiplantae</taxon>
        <taxon>Streptophyta</taxon>
        <taxon>Embryophyta</taxon>
        <taxon>Tracheophyta</taxon>
        <taxon>Spermatophyta</taxon>
        <taxon>Magnoliopsida</taxon>
        <taxon>Liliopsida</taxon>
        <taxon>Dioscoreales</taxon>
        <taxon>Dioscoreaceae</taxon>
        <taxon>Dioscorea</taxon>
    </lineage>
</organism>
<feature type="signal peptide" evidence="10">
    <location>
        <begin position="1"/>
        <end position="30"/>
    </location>
</feature>
<feature type="chain" id="PRO_5038854933" description="BHLH domain-containing protein" evidence="10">
    <location>
        <begin position="31"/>
        <end position="732"/>
    </location>
</feature>
<keyword evidence="4" id="KW-0964">Secreted</keyword>
<evidence type="ECO:0000313" key="14">
    <source>
        <dbReference type="Proteomes" id="UP001085076"/>
    </source>
</evidence>
<comment type="similarity">
    <text evidence="2">Belongs to the bHLH protein family.</text>
</comment>
<dbReference type="SMART" id="SM00353">
    <property type="entry name" value="HLH"/>
    <property type="match status" value="1"/>
</dbReference>
<dbReference type="InterPro" id="IPR001461">
    <property type="entry name" value="Aspartic_peptidase_A1"/>
</dbReference>
<evidence type="ECO:0000256" key="8">
    <source>
        <dbReference type="PIRSR" id="PIRSR601461-2"/>
    </source>
</evidence>
<dbReference type="EMBL" id="JAGGNH010000003">
    <property type="protein sequence ID" value="KAJ0979623.1"/>
    <property type="molecule type" value="Genomic_DNA"/>
</dbReference>
<protein>
    <recommendedName>
        <fullName evidence="15">BHLH domain-containing protein</fullName>
    </recommendedName>
</protein>
<dbReference type="SUPFAM" id="SSF47459">
    <property type="entry name" value="HLH, helix-loop-helix DNA-binding domain"/>
    <property type="match status" value="1"/>
</dbReference>
<evidence type="ECO:0000259" key="11">
    <source>
        <dbReference type="PROSITE" id="PS50888"/>
    </source>
</evidence>
<dbReference type="GO" id="GO:0005576">
    <property type="term" value="C:extracellular region"/>
    <property type="evidence" value="ECO:0007669"/>
    <property type="project" value="UniProtKB-SubCell"/>
</dbReference>
<evidence type="ECO:0000256" key="7">
    <source>
        <dbReference type="ARBA" id="ARBA00023163"/>
    </source>
</evidence>
<comment type="similarity">
    <text evidence="3">Belongs to the peptidase A1 family.</text>
</comment>
<feature type="domain" description="BHLH" evidence="11">
    <location>
        <begin position="603"/>
        <end position="652"/>
    </location>
</feature>
<keyword evidence="6" id="KW-0805">Transcription regulation</keyword>
<dbReference type="InterPro" id="IPR036638">
    <property type="entry name" value="HLH_DNA-bd_sf"/>
</dbReference>
<dbReference type="GO" id="GO:0004190">
    <property type="term" value="F:aspartic-type endopeptidase activity"/>
    <property type="evidence" value="ECO:0007669"/>
    <property type="project" value="InterPro"/>
</dbReference>
<dbReference type="OrthoDB" id="1627850at2759"/>
<dbReference type="FunFam" id="2.40.70.10:FF:000041">
    <property type="entry name" value="Basic 7S globulin"/>
    <property type="match status" value="1"/>
</dbReference>
<feature type="disulfide bond" evidence="8">
    <location>
        <begin position="311"/>
        <end position="360"/>
    </location>
</feature>
<gene>
    <name evidence="13" type="ORF">J5N97_015097</name>
</gene>
<evidence type="ECO:0000259" key="12">
    <source>
        <dbReference type="PROSITE" id="PS51767"/>
    </source>
</evidence>
<dbReference type="Pfam" id="PF14541">
    <property type="entry name" value="TAXi_C"/>
    <property type="match status" value="1"/>
</dbReference>
<reference evidence="13" key="2">
    <citation type="journal article" date="2022" name="Hortic Res">
        <title>The genome of Dioscorea zingiberensis sheds light on the biosynthesis, origin and evolution of the medicinally important diosgenin saponins.</title>
        <authorList>
            <person name="Li Y."/>
            <person name="Tan C."/>
            <person name="Li Z."/>
            <person name="Guo J."/>
            <person name="Li S."/>
            <person name="Chen X."/>
            <person name="Wang C."/>
            <person name="Dai X."/>
            <person name="Yang H."/>
            <person name="Song W."/>
            <person name="Hou L."/>
            <person name="Xu J."/>
            <person name="Tong Z."/>
            <person name="Xu A."/>
            <person name="Yuan X."/>
            <person name="Wang W."/>
            <person name="Yang Q."/>
            <person name="Chen L."/>
            <person name="Sun Z."/>
            <person name="Wang K."/>
            <person name="Pan B."/>
            <person name="Chen J."/>
            <person name="Bao Y."/>
            <person name="Liu F."/>
            <person name="Qi X."/>
            <person name="Gang D.R."/>
            <person name="Wen J."/>
            <person name="Li J."/>
        </authorList>
    </citation>
    <scope>NUCLEOTIDE SEQUENCE</scope>
    <source>
        <strain evidence="13">Dzin_1.0</strain>
    </source>
</reference>
<dbReference type="PROSITE" id="PS50888">
    <property type="entry name" value="BHLH"/>
    <property type="match status" value="1"/>
</dbReference>
<dbReference type="Gene3D" id="2.40.70.10">
    <property type="entry name" value="Acid Proteases"/>
    <property type="match status" value="2"/>
</dbReference>
<evidence type="ECO:0000256" key="10">
    <source>
        <dbReference type="SAM" id="SignalP"/>
    </source>
</evidence>
<dbReference type="Pfam" id="PF14543">
    <property type="entry name" value="TAXi_N"/>
    <property type="match status" value="1"/>
</dbReference>
<dbReference type="SUPFAM" id="SSF50630">
    <property type="entry name" value="Acid proteases"/>
    <property type="match status" value="1"/>
</dbReference>
<comment type="subcellular location">
    <subcellularLocation>
        <location evidence="1">Secreted</location>
        <location evidence="1">Extracellular space</location>
    </subcellularLocation>
</comment>
<accession>A0A9D5HKD3</accession>
<comment type="caution">
    <text evidence="13">The sequence shown here is derived from an EMBL/GenBank/DDBJ whole genome shotgun (WGS) entry which is preliminary data.</text>
</comment>
<dbReference type="InterPro" id="IPR021109">
    <property type="entry name" value="Peptidase_aspartic_dom_sf"/>
</dbReference>
<evidence type="ECO:0000256" key="2">
    <source>
        <dbReference type="ARBA" id="ARBA00005510"/>
    </source>
</evidence>
<feature type="domain" description="Peptidase A1" evidence="12">
    <location>
        <begin position="48"/>
        <end position="401"/>
    </location>
</feature>